<dbReference type="AlphaFoldDB" id="D5ESY2"/>
<dbReference type="RefSeq" id="WP_013063723.1">
    <property type="nucleotide sequence ID" value="NC_014033.1"/>
</dbReference>
<gene>
    <name evidence="2" type="ordered locus">PRU_1427</name>
</gene>
<dbReference type="SUPFAM" id="SSF53448">
    <property type="entry name" value="Nucleotide-diphospho-sugar transferases"/>
    <property type="match status" value="1"/>
</dbReference>
<dbReference type="CAZy" id="GT32">
    <property type="family name" value="Glycosyltransferase Family 32"/>
</dbReference>
<dbReference type="GO" id="GO:0000030">
    <property type="term" value="F:mannosyltransferase activity"/>
    <property type="evidence" value="ECO:0007669"/>
    <property type="project" value="TreeGrafter"/>
</dbReference>
<dbReference type="Gene3D" id="3.90.550.20">
    <property type="match status" value="1"/>
</dbReference>
<dbReference type="PANTHER" id="PTHR32385:SF15">
    <property type="entry name" value="INOSITOL PHOSPHOCERAMIDE MANNOSYLTRANSFERASE 1"/>
    <property type="match status" value="1"/>
</dbReference>
<dbReference type="GO" id="GO:0016020">
    <property type="term" value="C:membrane"/>
    <property type="evidence" value="ECO:0007669"/>
    <property type="project" value="GOC"/>
</dbReference>
<dbReference type="GO" id="GO:0051999">
    <property type="term" value="P:mannosyl-inositol phosphorylceramide biosynthetic process"/>
    <property type="evidence" value="ECO:0007669"/>
    <property type="project" value="TreeGrafter"/>
</dbReference>
<dbReference type="Pfam" id="PF04488">
    <property type="entry name" value="Gly_transf_sug"/>
    <property type="match status" value="1"/>
</dbReference>
<evidence type="ECO:0000256" key="1">
    <source>
        <dbReference type="ARBA" id="ARBA00022679"/>
    </source>
</evidence>
<evidence type="ECO:0000313" key="3">
    <source>
        <dbReference type="Proteomes" id="UP000000927"/>
    </source>
</evidence>
<dbReference type="KEGG" id="pru:PRU_1427"/>
<accession>D5ESY2</accession>
<reference evidence="2 3" key="1">
    <citation type="journal article" date="2010" name="Microb. Ecol.">
        <title>Comparative genome analysis of Prevotella ruminicola and Prevotella bryantii: insights into their environmental niche.</title>
        <authorList>
            <consortium name="North American Consortium for Rumen Bacteria"/>
            <person name="Purushe J."/>
            <person name="Fouts D.E."/>
            <person name="Morrison M."/>
            <person name="White B.A."/>
            <person name="Mackie R.I."/>
            <person name="Coutinho P.M."/>
            <person name="Henrissat B."/>
            <person name="Nelson K.E."/>
        </authorList>
    </citation>
    <scope>NUCLEOTIDE SEQUENCE [LARGE SCALE GENOMIC DNA]</scope>
    <source>
        <strain evidence="3">ATCC 19189 / JCM 8958 / 23</strain>
    </source>
</reference>
<dbReference type="GeneID" id="31502507"/>
<dbReference type="InterPro" id="IPR051706">
    <property type="entry name" value="Glycosyltransferase_domain"/>
</dbReference>
<name>D5ESY2_XYLR2</name>
<dbReference type="eggNOG" id="COG3774">
    <property type="taxonomic scope" value="Bacteria"/>
</dbReference>
<dbReference type="InterPro" id="IPR029044">
    <property type="entry name" value="Nucleotide-diphossugar_trans"/>
</dbReference>
<keyword evidence="3" id="KW-1185">Reference proteome</keyword>
<evidence type="ECO:0000313" key="2">
    <source>
        <dbReference type="EMBL" id="ADE81736.1"/>
    </source>
</evidence>
<proteinExistence type="predicted"/>
<dbReference type="PANTHER" id="PTHR32385">
    <property type="entry name" value="MANNOSYL PHOSPHORYLINOSITOL CERAMIDE SYNTHASE"/>
    <property type="match status" value="1"/>
</dbReference>
<dbReference type="EMBL" id="CP002006">
    <property type="protein sequence ID" value="ADE81736.1"/>
    <property type="molecule type" value="Genomic_DNA"/>
</dbReference>
<sequence>MKYLITSWNKLVRKECITDNKLLFIENIYLQDQPWLYYLVSHINSMLLLPHTTFFYEEAPESTNHGALNPERAQRYVNSWKTVFEYYLSRRPNSKDFKHNLEVDYLLYLQRTHLRAIFLFPYEKKDYNQILVFRNKIMSLALKDGRFLIACFLLLEYRPFIYLFRFRFIRSHYYYMIKIVGHIAHLFDFFHRKKTNLHQLINSIIQNMIPKIIHYCWLSGDEFPTLFKKCINSWKKQLPGWEFRLWDKTCLEEINEPWVYEAYEAKVYSHASDYIRLYAVYKYGGFYLDCDVEVLKDLSPFIELDYVLSKENSDSGYIEAAIFGAHAGNPYLRKCMEKYHDRHFILEDGSYDYKFIIPDIMMQCICEYTVLENIADFKLSQSTMQIYHYLCIG</sequence>
<keyword evidence="1 2" id="KW-0808">Transferase</keyword>
<dbReference type="Proteomes" id="UP000000927">
    <property type="component" value="Chromosome"/>
</dbReference>
<dbReference type="HOGENOM" id="CLU_701815_0_0_10"/>
<organism evidence="2 3">
    <name type="scientific">Xylanibacter ruminicola (strain ATCC 19189 / DSM 19721 / CIP 105475 / JCM 8958 / 23)</name>
    <name type="common">Prevotella ruminicola</name>
    <dbReference type="NCBI Taxonomy" id="264731"/>
    <lineage>
        <taxon>Bacteria</taxon>
        <taxon>Pseudomonadati</taxon>
        <taxon>Bacteroidota</taxon>
        <taxon>Bacteroidia</taxon>
        <taxon>Bacteroidales</taxon>
        <taxon>Prevotellaceae</taxon>
        <taxon>Xylanibacter</taxon>
    </lineage>
</organism>
<protein>
    <submittedName>
        <fullName evidence="2">Glycosyl transferase family protein</fullName>
    </submittedName>
</protein>
<dbReference type="InterPro" id="IPR007577">
    <property type="entry name" value="GlycoTrfase_DXD_sugar-bd_CS"/>
</dbReference>